<reference evidence="2 3" key="1">
    <citation type="submission" date="2015-05" db="EMBL/GenBank/DDBJ databases">
        <title>Genome sequencing and analysis of members of genus Stenotrophomonas.</title>
        <authorList>
            <person name="Patil P.P."/>
            <person name="Midha S."/>
            <person name="Patil P.B."/>
        </authorList>
    </citation>
    <scope>NUCLEOTIDE SEQUENCE [LARGE SCALE GENOMIC DNA]</scope>
    <source>
        <strain evidence="2 3">DSM 21858</strain>
    </source>
</reference>
<dbReference type="EMBL" id="LDJL01000017">
    <property type="protein sequence ID" value="KRG68098.1"/>
    <property type="molecule type" value="Genomic_DNA"/>
</dbReference>
<dbReference type="SUPFAM" id="SSF47413">
    <property type="entry name" value="lambda repressor-like DNA-binding domains"/>
    <property type="match status" value="1"/>
</dbReference>
<sequence>MATKTIYSTAYRRLVTQLRETREAAGLSQSALAATLGWPQQRLSAIEAGARRLDVMEFLHLTGALGLSPEVAIQLAVPKAGPTTRSRQVRKRG</sequence>
<gene>
    <name evidence="2" type="ORF">ABB29_14705</name>
</gene>
<evidence type="ECO:0000313" key="2">
    <source>
        <dbReference type="EMBL" id="KRG68098.1"/>
    </source>
</evidence>
<evidence type="ECO:0000259" key="1">
    <source>
        <dbReference type="PROSITE" id="PS50943"/>
    </source>
</evidence>
<dbReference type="OrthoDB" id="9803379at2"/>
<accession>A0A0R0CNY7</accession>
<protein>
    <recommendedName>
        <fullName evidence="1">HTH cro/C1-type domain-containing protein</fullName>
    </recommendedName>
</protein>
<organism evidence="2 3">
    <name type="scientific">Pseudoxanthomonas dokdonensis</name>
    <dbReference type="NCBI Taxonomy" id="344882"/>
    <lineage>
        <taxon>Bacteria</taxon>
        <taxon>Pseudomonadati</taxon>
        <taxon>Pseudomonadota</taxon>
        <taxon>Gammaproteobacteria</taxon>
        <taxon>Lysobacterales</taxon>
        <taxon>Lysobacteraceae</taxon>
        <taxon>Pseudoxanthomonas</taxon>
    </lineage>
</organism>
<dbReference type="RefSeq" id="WP_057660386.1">
    <property type="nucleotide sequence ID" value="NZ_LDJL01000017.1"/>
</dbReference>
<dbReference type="CDD" id="cd00093">
    <property type="entry name" value="HTH_XRE"/>
    <property type="match status" value="1"/>
</dbReference>
<dbReference type="Pfam" id="PF13560">
    <property type="entry name" value="HTH_31"/>
    <property type="match status" value="1"/>
</dbReference>
<dbReference type="PATRIC" id="fig|344882.3.peg.1329"/>
<name>A0A0R0CNY7_9GAMM</name>
<dbReference type="PROSITE" id="PS50943">
    <property type="entry name" value="HTH_CROC1"/>
    <property type="match status" value="1"/>
</dbReference>
<dbReference type="Proteomes" id="UP000052052">
    <property type="component" value="Unassembled WGS sequence"/>
</dbReference>
<feature type="domain" description="HTH cro/C1-type" evidence="1">
    <location>
        <begin position="18"/>
        <end position="72"/>
    </location>
</feature>
<dbReference type="GO" id="GO:0003677">
    <property type="term" value="F:DNA binding"/>
    <property type="evidence" value="ECO:0007669"/>
    <property type="project" value="InterPro"/>
</dbReference>
<dbReference type="Gene3D" id="1.10.260.40">
    <property type="entry name" value="lambda repressor-like DNA-binding domains"/>
    <property type="match status" value="1"/>
</dbReference>
<dbReference type="InterPro" id="IPR001387">
    <property type="entry name" value="Cro/C1-type_HTH"/>
</dbReference>
<dbReference type="InterPro" id="IPR010982">
    <property type="entry name" value="Lambda_DNA-bd_dom_sf"/>
</dbReference>
<dbReference type="STRING" id="344882.ABB29_14705"/>
<dbReference type="SMART" id="SM00530">
    <property type="entry name" value="HTH_XRE"/>
    <property type="match status" value="1"/>
</dbReference>
<evidence type="ECO:0000313" key="3">
    <source>
        <dbReference type="Proteomes" id="UP000052052"/>
    </source>
</evidence>
<proteinExistence type="predicted"/>
<dbReference type="AlphaFoldDB" id="A0A0R0CNY7"/>
<comment type="caution">
    <text evidence="2">The sequence shown here is derived from an EMBL/GenBank/DDBJ whole genome shotgun (WGS) entry which is preliminary data.</text>
</comment>
<keyword evidence="3" id="KW-1185">Reference proteome</keyword>